<dbReference type="EMBL" id="SOSA01000587">
    <property type="protein sequence ID" value="THC89909.1"/>
    <property type="molecule type" value="Genomic_DNA"/>
</dbReference>
<reference evidence="2 3" key="1">
    <citation type="submission" date="2019-03" db="EMBL/GenBank/DDBJ databases">
        <title>The genome sequence of a newly discovered highly antifungal drug resistant Aspergillus species, Aspergillus tanneri NIH 1004.</title>
        <authorList>
            <person name="Mounaud S."/>
            <person name="Singh I."/>
            <person name="Joardar V."/>
            <person name="Pakala S."/>
            <person name="Pakala S."/>
            <person name="Venepally P."/>
            <person name="Hoover J."/>
            <person name="Nierman W."/>
            <person name="Chung J."/>
            <person name="Losada L."/>
        </authorList>
    </citation>
    <scope>NUCLEOTIDE SEQUENCE [LARGE SCALE GENOMIC DNA]</scope>
    <source>
        <strain evidence="2 3">NIH1004</strain>
    </source>
</reference>
<organism evidence="2 3">
    <name type="scientific">Aspergillus tanneri</name>
    <dbReference type="NCBI Taxonomy" id="1220188"/>
    <lineage>
        <taxon>Eukaryota</taxon>
        <taxon>Fungi</taxon>
        <taxon>Dikarya</taxon>
        <taxon>Ascomycota</taxon>
        <taxon>Pezizomycotina</taxon>
        <taxon>Eurotiomycetes</taxon>
        <taxon>Eurotiomycetidae</taxon>
        <taxon>Eurotiales</taxon>
        <taxon>Aspergillaceae</taxon>
        <taxon>Aspergillus</taxon>
        <taxon>Aspergillus subgen. Circumdati</taxon>
    </lineage>
</organism>
<sequence length="29" mass="3268">MEGDQAMKMRDGNEAKPTLFGAFNESTKY</sequence>
<evidence type="ECO:0000256" key="1">
    <source>
        <dbReference type="SAM" id="MobiDB-lite"/>
    </source>
</evidence>
<keyword evidence="3" id="KW-1185">Reference proteome</keyword>
<dbReference type="VEuPathDB" id="FungiDB:EYZ11_010641"/>
<name>A0A4S3J4V7_9EURO</name>
<evidence type="ECO:0000313" key="2">
    <source>
        <dbReference type="EMBL" id="THC89909.1"/>
    </source>
</evidence>
<protein>
    <submittedName>
        <fullName evidence="2">Uncharacterized protein</fullName>
    </submittedName>
</protein>
<gene>
    <name evidence="2" type="ORF">EYZ11_010641</name>
</gene>
<dbReference type="AlphaFoldDB" id="A0A4S3J4V7"/>
<evidence type="ECO:0000313" key="3">
    <source>
        <dbReference type="Proteomes" id="UP000308092"/>
    </source>
</evidence>
<proteinExistence type="predicted"/>
<feature type="compositionally biased region" description="Basic and acidic residues" evidence="1">
    <location>
        <begin position="1"/>
        <end position="14"/>
    </location>
</feature>
<dbReference type="Proteomes" id="UP000308092">
    <property type="component" value="Unassembled WGS sequence"/>
</dbReference>
<accession>A0A4S3J4V7</accession>
<comment type="caution">
    <text evidence="2">The sequence shown here is derived from an EMBL/GenBank/DDBJ whole genome shotgun (WGS) entry which is preliminary data.</text>
</comment>
<feature type="region of interest" description="Disordered" evidence="1">
    <location>
        <begin position="1"/>
        <end position="29"/>
    </location>
</feature>